<dbReference type="OrthoDB" id="20872at2759"/>
<dbReference type="PANTHER" id="PTHR10622:SF10">
    <property type="entry name" value="HET DOMAIN-CONTAINING PROTEIN"/>
    <property type="match status" value="1"/>
</dbReference>
<dbReference type="InterPro" id="IPR010730">
    <property type="entry name" value="HET"/>
</dbReference>
<evidence type="ECO:0000313" key="4">
    <source>
        <dbReference type="Proteomes" id="UP000799438"/>
    </source>
</evidence>
<proteinExistence type="predicted"/>
<accession>A0A6A6B2X8</accession>
<dbReference type="Proteomes" id="UP000799438">
    <property type="component" value="Unassembled WGS sequence"/>
</dbReference>
<reference evidence="3" key="1">
    <citation type="journal article" date="2020" name="Stud. Mycol.">
        <title>101 Dothideomycetes genomes: a test case for predicting lifestyles and emergence of pathogens.</title>
        <authorList>
            <person name="Haridas S."/>
            <person name="Albert R."/>
            <person name="Binder M."/>
            <person name="Bloem J."/>
            <person name="Labutti K."/>
            <person name="Salamov A."/>
            <person name="Andreopoulos B."/>
            <person name="Baker S."/>
            <person name="Barry K."/>
            <person name="Bills G."/>
            <person name="Bluhm B."/>
            <person name="Cannon C."/>
            <person name="Castanera R."/>
            <person name="Culley D."/>
            <person name="Daum C."/>
            <person name="Ezra D."/>
            <person name="Gonzalez J."/>
            <person name="Henrissat B."/>
            <person name="Kuo A."/>
            <person name="Liang C."/>
            <person name="Lipzen A."/>
            <person name="Lutzoni F."/>
            <person name="Magnuson J."/>
            <person name="Mondo S."/>
            <person name="Nolan M."/>
            <person name="Ohm R."/>
            <person name="Pangilinan J."/>
            <person name="Park H.-J."/>
            <person name="Ramirez L."/>
            <person name="Alfaro M."/>
            <person name="Sun H."/>
            <person name="Tritt A."/>
            <person name="Yoshinaga Y."/>
            <person name="Zwiers L.-H."/>
            <person name="Turgeon B."/>
            <person name="Goodwin S."/>
            <person name="Spatafora J."/>
            <person name="Crous P."/>
            <person name="Grigoriev I."/>
        </authorList>
    </citation>
    <scope>NUCLEOTIDE SEQUENCE</scope>
    <source>
        <strain evidence="3">CBS 121167</strain>
    </source>
</reference>
<keyword evidence="4" id="KW-1185">Reference proteome</keyword>
<gene>
    <name evidence="3" type="ORF">K452DRAFT_353673</name>
</gene>
<dbReference type="PANTHER" id="PTHR10622">
    <property type="entry name" value="HET DOMAIN-CONTAINING PROTEIN"/>
    <property type="match status" value="1"/>
</dbReference>
<sequence length="266" mass="30755">MRVLNSRTLKFDSGIFKYGEHEYAIVSHRWRDEEVDYQEMLESIRSPKTEQKNGYEKIKRACKQAVKDKLEYLWIDTCCIDKSSSAELSESINSMYAWYRAASVCYAYLDDVPDYVYAYADPDFDKSAWFTRGWTLQELLAPEKLKFFSKGWREIGRKSSLYNQLSKITGIDIDVLTGSTSVLSVSIAQRMSWASKRKTTRVEDQAYCLMGMFNVNMPMLYGEGEKAFIRLQEEIMADSDDESIFAWRDPNADPEDLYGLLAKTGS</sequence>
<feature type="domain" description="DUF8212" evidence="2">
    <location>
        <begin position="226"/>
        <end position="255"/>
    </location>
</feature>
<name>A0A6A6B2X8_9PEZI</name>
<dbReference type="EMBL" id="ML995507">
    <property type="protein sequence ID" value="KAF2137081.1"/>
    <property type="molecule type" value="Genomic_DNA"/>
</dbReference>
<dbReference type="Pfam" id="PF26640">
    <property type="entry name" value="DUF8212"/>
    <property type="match status" value="1"/>
</dbReference>
<dbReference type="GeneID" id="54303346"/>
<protein>
    <submittedName>
        <fullName evidence="3">Uncharacterized protein</fullName>
    </submittedName>
</protein>
<dbReference type="AlphaFoldDB" id="A0A6A6B2X8"/>
<dbReference type="RefSeq" id="XP_033392799.1">
    <property type="nucleotide sequence ID" value="XM_033545840.1"/>
</dbReference>
<feature type="domain" description="Heterokaryon incompatibility" evidence="1">
    <location>
        <begin position="23"/>
        <end position="110"/>
    </location>
</feature>
<organism evidence="3 4">
    <name type="scientific">Aplosporella prunicola CBS 121167</name>
    <dbReference type="NCBI Taxonomy" id="1176127"/>
    <lineage>
        <taxon>Eukaryota</taxon>
        <taxon>Fungi</taxon>
        <taxon>Dikarya</taxon>
        <taxon>Ascomycota</taxon>
        <taxon>Pezizomycotina</taxon>
        <taxon>Dothideomycetes</taxon>
        <taxon>Dothideomycetes incertae sedis</taxon>
        <taxon>Botryosphaeriales</taxon>
        <taxon>Aplosporellaceae</taxon>
        <taxon>Aplosporella</taxon>
    </lineage>
</organism>
<evidence type="ECO:0000259" key="1">
    <source>
        <dbReference type="Pfam" id="PF06985"/>
    </source>
</evidence>
<evidence type="ECO:0000259" key="2">
    <source>
        <dbReference type="Pfam" id="PF26640"/>
    </source>
</evidence>
<dbReference type="InterPro" id="IPR058525">
    <property type="entry name" value="DUF8212"/>
</dbReference>
<dbReference type="Pfam" id="PF06985">
    <property type="entry name" value="HET"/>
    <property type="match status" value="1"/>
</dbReference>
<evidence type="ECO:0000313" key="3">
    <source>
        <dbReference type="EMBL" id="KAF2137081.1"/>
    </source>
</evidence>